<proteinExistence type="predicted"/>
<reference evidence="4" key="1">
    <citation type="journal article" date="2021" name="Nat. Commun.">
        <title>Genetic determinants of endophytism in the Arabidopsis root mycobiome.</title>
        <authorList>
            <person name="Mesny F."/>
            <person name="Miyauchi S."/>
            <person name="Thiergart T."/>
            <person name="Pickel B."/>
            <person name="Atanasova L."/>
            <person name="Karlsson M."/>
            <person name="Huettel B."/>
            <person name="Barry K.W."/>
            <person name="Haridas S."/>
            <person name="Chen C."/>
            <person name="Bauer D."/>
            <person name="Andreopoulos W."/>
            <person name="Pangilinan J."/>
            <person name="LaButti K."/>
            <person name="Riley R."/>
            <person name="Lipzen A."/>
            <person name="Clum A."/>
            <person name="Drula E."/>
            <person name="Henrissat B."/>
            <person name="Kohler A."/>
            <person name="Grigoriev I.V."/>
            <person name="Martin F.M."/>
            <person name="Hacquard S."/>
        </authorList>
    </citation>
    <scope>NUCLEOTIDE SEQUENCE</scope>
    <source>
        <strain evidence="4">MPI-CAGE-AT-0016</strain>
    </source>
</reference>
<feature type="domain" description="Zn(2)-C6 fungal-type" evidence="3">
    <location>
        <begin position="14"/>
        <end position="43"/>
    </location>
</feature>
<dbReference type="PROSITE" id="PS50048">
    <property type="entry name" value="ZN2_CY6_FUNGAL_2"/>
    <property type="match status" value="1"/>
</dbReference>
<keyword evidence="2" id="KW-0539">Nucleus</keyword>
<dbReference type="InterPro" id="IPR001138">
    <property type="entry name" value="Zn2Cys6_DnaBD"/>
</dbReference>
<dbReference type="GO" id="GO:0000981">
    <property type="term" value="F:DNA-binding transcription factor activity, RNA polymerase II-specific"/>
    <property type="evidence" value="ECO:0007669"/>
    <property type="project" value="InterPro"/>
</dbReference>
<gene>
    <name evidence="4" type="ORF">B0T11DRAFT_22581</name>
</gene>
<dbReference type="GO" id="GO:0005634">
    <property type="term" value="C:nucleus"/>
    <property type="evidence" value="ECO:0007669"/>
    <property type="project" value="UniProtKB-SubCell"/>
</dbReference>
<protein>
    <recommendedName>
        <fullName evidence="3">Zn(2)-C6 fungal-type domain-containing protein</fullName>
    </recommendedName>
</protein>
<evidence type="ECO:0000256" key="2">
    <source>
        <dbReference type="ARBA" id="ARBA00023242"/>
    </source>
</evidence>
<dbReference type="EMBL" id="JAGPXD010000001">
    <property type="protein sequence ID" value="KAH7376562.1"/>
    <property type="molecule type" value="Genomic_DNA"/>
</dbReference>
<dbReference type="PROSITE" id="PS00463">
    <property type="entry name" value="ZN2_CY6_FUNGAL_1"/>
    <property type="match status" value="1"/>
</dbReference>
<sequence length="430" mass="48228">MPRQHRPYRPKARGCFQCSQRRIDCDRNGPCCKKCLSRGMQCSGLGVRYRFNDGMAARGRQAGKTAESVFGSSKLATVESDDQSTTVPEDRASSQAGELVLHHQPSPTALDPWAVYLIRYFSENIACSMQAIDGQHNGYRHLLLPIAHRSPLVLAPVLATAAFHMARLETADRSSGLWSSSRLYGQALAELQVQRDLEKADASTRLHILLALLTLLVSVMVNGSDDFPMIFRLLVSALNAMGGEEALGHDELATFIVRQIHKMRVYAAPFLSEEDGVAVLSCEAYTTHALDCLRFCSQQQPDLSAGVPIIESLIQQAYDIYLSQAFTDMLDIETQDPTFRVKRFKDTLELFPPGAPGEQVLIWATFVAASDSLLAEHQTFFRHLLWRLYEMTGFANIVRGIEQLENIWERRQYPGNRWTSMLPVLRAFVM</sequence>
<dbReference type="CDD" id="cd00067">
    <property type="entry name" value="GAL4"/>
    <property type="match status" value="1"/>
</dbReference>
<dbReference type="OrthoDB" id="5386330at2759"/>
<name>A0A8K0X959_9PEZI</name>
<evidence type="ECO:0000256" key="1">
    <source>
        <dbReference type="ARBA" id="ARBA00004123"/>
    </source>
</evidence>
<dbReference type="PANTHER" id="PTHR37534:SF7">
    <property type="entry name" value="TRANSCRIPTIONAL ACTIVATOR PROTEIN UGA3"/>
    <property type="match status" value="1"/>
</dbReference>
<dbReference type="SUPFAM" id="SSF57701">
    <property type="entry name" value="Zn2/Cys6 DNA-binding domain"/>
    <property type="match status" value="1"/>
</dbReference>
<dbReference type="AlphaFoldDB" id="A0A8K0X959"/>
<dbReference type="GO" id="GO:0008270">
    <property type="term" value="F:zinc ion binding"/>
    <property type="evidence" value="ECO:0007669"/>
    <property type="project" value="InterPro"/>
</dbReference>
<accession>A0A8K0X959</accession>
<dbReference type="Proteomes" id="UP000813385">
    <property type="component" value="Unassembled WGS sequence"/>
</dbReference>
<dbReference type="GO" id="GO:0045944">
    <property type="term" value="P:positive regulation of transcription by RNA polymerase II"/>
    <property type="evidence" value="ECO:0007669"/>
    <property type="project" value="TreeGrafter"/>
</dbReference>
<comment type="caution">
    <text evidence="4">The sequence shown here is derived from an EMBL/GenBank/DDBJ whole genome shotgun (WGS) entry which is preliminary data.</text>
</comment>
<evidence type="ECO:0000259" key="3">
    <source>
        <dbReference type="PROSITE" id="PS50048"/>
    </source>
</evidence>
<comment type="subcellular location">
    <subcellularLocation>
        <location evidence="1">Nucleus</location>
    </subcellularLocation>
</comment>
<dbReference type="InterPro" id="IPR021858">
    <property type="entry name" value="Fun_TF"/>
</dbReference>
<dbReference type="Pfam" id="PF11951">
    <property type="entry name" value="Fungal_trans_2"/>
    <property type="match status" value="2"/>
</dbReference>
<dbReference type="InterPro" id="IPR036864">
    <property type="entry name" value="Zn2-C6_fun-type_DNA-bd_sf"/>
</dbReference>
<evidence type="ECO:0000313" key="5">
    <source>
        <dbReference type="Proteomes" id="UP000813385"/>
    </source>
</evidence>
<keyword evidence="5" id="KW-1185">Reference proteome</keyword>
<organism evidence="4 5">
    <name type="scientific">Plectosphaerella cucumerina</name>
    <dbReference type="NCBI Taxonomy" id="40658"/>
    <lineage>
        <taxon>Eukaryota</taxon>
        <taxon>Fungi</taxon>
        <taxon>Dikarya</taxon>
        <taxon>Ascomycota</taxon>
        <taxon>Pezizomycotina</taxon>
        <taxon>Sordariomycetes</taxon>
        <taxon>Hypocreomycetidae</taxon>
        <taxon>Glomerellales</taxon>
        <taxon>Plectosphaerellaceae</taxon>
        <taxon>Plectosphaerella</taxon>
    </lineage>
</organism>
<evidence type="ECO:0000313" key="4">
    <source>
        <dbReference type="EMBL" id="KAH7376562.1"/>
    </source>
</evidence>
<dbReference type="GO" id="GO:0000976">
    <property type="term" value="F:transcription cis-regulatory region binding"/>
    <property type="evidence" value="ECO:0007669"/>
    <property type="project" value="TreeGrafter"/>
</dbReference>
<dbReference type="PANTHER" id="PTHR37534">
    <property type="entry name" value="TRANSCRIPTIONAL ACTIVATOR PROTEIN UGA3"/>
    <property type="match status" value="1"/>
</dbReference>